<accession>A0A927N2Z6</accession>
<comment type="caution">
    <text evidence="6">The sequence shown here is derived from an EMBL/GenBank/DDBJ whole genome shotgun (WGS) entry which is preliminary data.</text>
</comment>
<evidence type="ECO:0000256" key="5">
    <source>
        <dbReference type="SAM" id="SignalP"/>
    </source>
</evidence>
<dbReference type="Gene3D" id="2.130.10.130">
    <property type="entry name" value="Integrin alpha, N-terminal"/>
    <property type="match status" value="3"/>
</dbReference>
<evidence type="ECO:0000313" key="7">
    <source>
        <dbReference type="Proteomes" id="UP000638648"/>
    </source>
</evidence>
<dbReference type="GO" id="GO:0016787">
    <property type="term" value="F:hydrolase activity"/>
    <property type="evidence" value="ECO:0007669"/>
    <property type="project" value="UniProtKB-KW"/>
</dbReference>
<keyword evidence="2" id="KW-0677">Repeat</keyword>
<dbReference type="InterPro" id="IPR013519">
    <property type="entry name" value="Int_alpha_beta-p"/>
</dbReference>
<dbReference type="Pfam" id="PF13517">
    <property type="entry name" value="FG-GAP_3"/>
    <property type="match status" value="1"/>
</dbReference>
<dbReference type="SUPFAM" id="SSF69318">
    <property type="entry name" value="Integrin alpha N-terminal domain"/>
    <property type="match status" value="1"/>
</dbReference>
<dbReference type="RefSeq" id="WP_192754109.1">
    <property type="nucleotide sequence ID" value="NZ_BAABJL010000250.1"/>
</dbReference>
<sequence>MRLRRFLLTGGLAAGLVCSAVLAAPPTPASAAPPALPADFDGDGNADLAIGMPAFLGDRPFAGMVGVVYGAGDLLTPSHRQRITQDLSWVPGGAASEEGFGGSLASADFNADGYADLAVCTPMESEPGFKFVGSLTVLFGSAVGLNRGVRVVANCHEVGAGDFDKDGYPDLAILGWEQAYVMYGRAGFAAPILHPFGPTGLDLNGRRVLAVGDVTGDGYDDVFFTVQLINQTTRLLLYRGGPDGIDTTLFQKISTETTDAAAIGDIDGDGYADVAIGNPRSTVSGRTEAGRVRVWFGSSTGLDVRRGPTGLSQDTAGIPAVAEEDDLFGLSVALGDVEGDGKADLAVGVPYEDVGTREDAGLVTVVRGSAAGLDLTRVQEITQDTAGVPDSAEAADLFGSPAAFRDFNRNRRAELIVSADNEDAGRGSVTILTGTSQGVGGPGLFSVLRPQSIGIPTDDLVFFGRALG</sequence>
<feature type="signal peptide" evidence="5">
    <location>
        <begin position="1"/>
        <end position="23"/>
    </location>
</feature>
<protein>
    <recommendedName>
        <fullName evidence="8">FG-GAP repeat-containing protein</fullName>
    </recommendedName>
</protein>
<keyword evidence="4" id="KW-0325">Glycoprotein</keyword>
<evidence type="ECO:0000256" key="4">
    <source>
        <dbReference type="ARBA" id="ARBA00023180"/>
    </source>
</evidence>
<dbReference type="PROSITE" id="PS51318">
    <property type="entry name" value="TAT"/>
    <property type="match status" value="1"/>
</dbReference>
<evidence type="ECO:0008006" key="8">
    <source>
        <dbReference type="Google" id="ProtNLM"/>
    </source>
</evidence>
<dbReference type="InterPro" id="IPR028994">
    <property type="entry name" value="Integrin_alpha_N"/>
</dbReference>
<dbReference type="InterPro" id="IPR006311">
    <property type="entry name" value="TAT_signal"/>
</dbReference>
<dbReference type="PROSITE" id="PS51470">
    <property type="entry name" value="FG_GAP"/>
    <property type="match status" value="2"/>
</dbReference>
<name>A0A927N2Z6_9ACTN</name>
<evidence type="ECO:0000313" key="6">
    <source>
        <dbReference type="EMBL" id="MBE1610792.1"/>
    </source>
</evidence>
<dbReference type="AlphaFoldDB" id="A0A927N2Z6"/>
<feature type="chain" id="PRO_5039242285" description="FG-GAP repeat-containing protein" evidence="5">
    <location>
        <begin position="24"/>
        <end position="468"/>
    </location>
</feature>
<dbReference type="PANTHER" id="PTHR23221">
    <property type="entry name" value="GLYCOSYLPHOSPHATIDYLINOSITOL PHOSPHOLIPASE D"/>
    <property type="match status" value="1"/>
</dbReference>
<reference evidence="6" key="1">
    <citation type="submission" date="2020-10" db="EMBL/GenBank/DDBJ databases">
        <title>Sequencing the genomes of 1000 actinobacteria strains.</title>
        <authorList>
            <person name="Klenk H.-P."/>
        </authorList>
    </citation>
    <scope>NUCLEOTIDE SEQUENCE</scope>
    <source>
        <strain evidence="6">DSM 45354</strain>
    </source>
</reference>
<evidence type="ECO:0000256" key="3">
    <source>
        <dbReference type="ARBA" id="ARBA00022801"/>
    </source>
</evidence>
<evidence type="ECO:0000256" key="1">
    <source>
        <dbReference type="ARBA" id="ARBA00022729"/>
    </source>
</evidence>
<keyword evidence="1 5" id="KW-0732">Signal</keyword>
<proteinExistence type="predicted"/>
<dbReference type="PANTHER" id="PTHR23221:SF7">
    <property type="entry name" value="PHOSPHATIDYLINOSITOL-GLYCAN-SPECIFIC PHOSPHOLIPASE D"/>
    <property type="match status" value="1"/>
</dbReference>
<dbReference type="SMART" id="SM00191">
    <property type="entry name" value="Int_alpha"/>
    <property type="match status" value="6"/>
</dbReference>
<keyword evidence="7" id="KW-1185">Reference proteome</keyword>
<dbReference type="InterPro" id="IPR013517">
    <property type="entry name" value="FG-GAP"/>
</dbReference>
<gene>
    <name evidence="6" type="ORF">HEB94_007640</name>
</gene>
<evidence type="ECO:0000256" key="2">
    <source>
        <dbReference type="ARBA" id="ARBA00022737"/>
    </source>
</evidence>
<dbReference type="Pfam" id="PF01839">
    <property type="entry name" value="FG-GAP"/>
    <property type="match status" value="3"/>
</dbReference>
<organism evidence="6 7">
    <name type="scientific">Actinopolymorpha pittospori</name>
    <dbReference type="NCBI Taxonomy" id="648752"/>
    <lineage>
        <taxon>Bacteria</taxon>
        <taxon>Bacillati</taxon>
        <taxon>Actinomycetota</taxon>
        <taxon>Actinomycetes</taxon>
        <taxon>Propionibacteriales</taxon>
        <taxon>Actinopolymorphaceae</taxon>
        <taxon>Actinopolymorpha</taxon>
    </lineage>
</organism>
<keyword evidence="3" id="KW-0378">Hydrolase</keyword>
<dbReference type="Proteomes" id="UP000638648">
    <property type="component" value="Unassembled WGS sequence"/>
</dbReference>
<dbReference type="EMBL" id="JADBEM010000001">
    <property type="protein sequence ID" value="MBE1610792.1"/>
    <property type="molecule type" value="Genomic_DNA"/>
</dbReference>